<dbReference type="RefSeq" id="WP_061898963.1">
    <property type="nucleotide sequence ID" value="NZ_CAXYEW010000073.1"/>
</dbReference>
<evidence type="ECO:0000256" key="1">
    <source>
        <dbReference type="SAM" id="Phobius"/>
    </source>
</evidence>
<name>A0ABR5W6P5_9VIBR</name>
<protein>
    <recommendedName>
        <fullName evidence="4">DUF4760 domain-containing protein</fullName>
    </recommendedName>
</protein>
<dbReference type="EMBL" id="LOBP01000011">
    <property type="protein sequence ID" value="KYN90887.1"/>
    <property type="molecule type" value="Genomic_DNA"/>
</dbReference>
<dbReference type="Proteomes" id="UP000075609">
    <property type="component" value="Unassembled WGS sequence"/>
</dbReference>
<feature type="transmembrane region" description="Helical" evidence="1">
    <location>
        <begin position="42"/>
        <end position="59"/>
    </location>
</feature>
<keyword evidence="1" id="KW-0472">Membrane</keyword>
<sequence length="222" mass="25326">MVQKCLIGAGFLFYAISLAYLVLGLVHIGFPTIEKAEVIKGLFSFMSTAVGLFVAYLAYKATSKAAIATENAAESNRLALSIAEKSLFNATFERRLSVYKAMYELDRVLESIDTHVGVNRTEPKKNYASNELYEKVLSLREALVFESKVLPEQLQRKIANFYVNVRHEISCQLVPKEVEDELCPEIDEELFERIKLWREMNHKRNLEIKELLTELGPYLKAP</sequence>
<gene>
    <name evidence="2" type="ORF">ATY35_20590</name>
</gene>
<accession>A0ABR5W6P5</accession>
<keyword evidence="1" id="KW-0812">Transmembrane</keyword>
<proteinExistence type="predicted"/>
<comment type="caution">
    <text evidence="2">The sequence shown here is derived from an EMBL/GenBank/DDBJ whole genome shotgun (WGS) entry which is preliminary data.</text>
</comment>
<keyword evidence="3" id="KW-1185">Reference proteome</keyword>
<organism evidence="2 3">
    <name type="scientific">Vibrio cidicii</name>
    <dbReference type="NCBI Taxonomy" id="1763883"/>
    <lineage>
        <taxon>Bacteria</taxon>
        <taxon>Pseudomonadati</taxon>
        <taxon>Pseudomonadota</taxon>
        <taxon>Gammaproteobacteria</taxon>
        <taxon>Vibrionales</taxon>
        <taxon>Vibrionaceae</taxon>
        <taxon>Vibrio</taxon>
    </lineage>
</organism>
<evidence type="ECO:0000313" key="3">
    <source>
        <dbReference type="Proteomes" id="UP000075609"/>
    </source>
</evidence>
<evidence type="ECO:0008006" key="4">
    <source>
        <dbReference type="Google" id="ProtNLM"/>
    </source>
</evidence>
<keyword evidence="1" id="KW-1133">Transmembrane helix</keyword>
<evidence type="ECO:0000313" key="2">
    <source>
        <dbReference type="EMBL" id="KYN90887.1"/>
    </source>
</evidence>
<feature type="transmembrane region" description="Helical" evidence="1">
    <location>
        <begin position="6"/>
        <end position="30"/>
    </location>
</feature>
<reference evidence="2 3" key="1">
    <citation type="submission" date="2015-12" db="EMBL/GenBank/DDBJ databases">
        <authorList>
            <person name="Tarr C.L."/>
            <person name="Gladney L.M."/>
        </authorList>
    </citation>
    <scope>NUCLEOTIDE SEQUENCE [LARGE SCALE GENOMIC DNA]</scope>
    <source>
        <strain evidence="2 3">1048-83</strain>
    </source>
</reference>